<feature type="compositionally biased region" description="Low complexity" evidence="6">
    <location>
        <begin position="464"/>
        <end position="482"/>
    </location>
</feature>
<dbReference type="Proteomes" id="UP000001876">
    <property type="component" value="Unassembled WGS sequence"/>
</dbReference>
<keyword evidence="4" id="KW-0862">Zinc</keyword>
<dbReference type="InterPro" id="IPR000834">
    <property type="entry name" value="Peptidase_M14"/>
</dbReference>
<gene>
    <name evidence="9" type="ORF">MICPUCDRAFT_57779</name>
</gene>
<dbReference type="SUPFAM" id="SSF53187">
    <property type="entry name" value="Zn-dependent exopeptidases"/>
    <property type="match status" value="1"/>
</dbReference>
<evidence type="ECO:0000256" key="3">
    <source>
        <dbReference type="ARBA" id="ARBA00022723"/>
    </source>
</evidence>
<proteinExistence type="inferred from homology"/>
<dbReference type="GO" id="GO:0008270">
    <property type="term" value="F:zinc ion binding"/>
    <property type="evidence" value="ECO:0007669"/>
    <property type="project" value="InterPro"/>
</dbReference>
<accession>C1MSQ4</accession>
<dbReference type="PROSITE" id="PS00132">
    <property type="entry name" value="CARBOXYPEPT_ZN_1"/>
    <property type="match status" value="1"/>
</dbReference>
<dbReference type="Gene3D" id="3.40.630.10">
    <property type="entry name" value="Zn peptidases"/>
    <property type="match status" value="1"/>
</dbReference>
<dbReference type="STRING" id="564608.C1MSQ4"/>
<dbReference type="InterPro" id="IPR034269">
    <property type="entry name" value="At5g42320_M14_CPD"/>
</dbReference>
<dbReference type="eggNOG" id="KOG2650">
    <property type="taxonomic scope" value="Eukaryota"/>
</dbReference>
<feature type="signal peptide" evidence="7">
    <location>
        <begin position="1"/>
        <end position="24"/>
    </location>
</feature>
<dbReference type="RefSeq" id="XP_003058718.1">
    <property type="nucleotide sequence ID" value="XM_003058672.1"/>
</dbReference>
<keyword evidence="10" id="KW-1185">Reference proteome</keyword>
<dbReference type="GO" id="GO:0006508">
    <property type="term" value="P:proteolysis"/>
    <property type="evidence" value="ECO:0007669"/>
    <property type="project" value="InterPro"/>
</dbReference>
<dbReference type="OrthoDB" id="3626597at2759"/>
<feature type="chain" id="PRO_5002912066" evidence="7">
    <location>
        <begin position="25"/>
        <end position="526"/>
    </location>
</feature>
<feature type="domain" description="Peptidase M14" evidence="8">
    <location>
        <begin position="84"/>
        <end position="404"/>
    </location>
</feature>
<name>C1MSQ4_MICPC</name>
<dbReference type="PANTHER" id="PTHR11705:SF119">
    <property type="entry name" value="OS02G0119300 PROTEIN"/>
    <property type="match status" value="1"/>
</dbReference>
<protein>
    <submittedName>
        <fullName evidence="9">Predicted protein</fullName>
    </submittedName>
</protein>
<organism evidence="10">
    <name type="scientific">Micromonas pusilla (strain CCMP1545)</name>
    <name type="common">Picoplanktonic green alga</name>
    <dbReference type="NCBI Taxonomy" id="564608"/>
    <lineage>
        <taxon>Eukaryota</taxon>
        <taxon>Viridiplantae</taxon>
        <taxon>Chlorophyta</taxon>
        <taxon>Mamiellophyceae</taxon>
        <taxon>Mamiellales</taxon>
        <taxon>Mamiellaceae</taxon>
        <taxon>Micromonas</taxon>
    </lineage>
</organism>
<evidence type="ECO:0000256" key="6">
    <source>
        <dbReference type="SAM" id="MobiDB-lite"/>
    </source>
</evidence>
<comment type="cofactor">
    <cofactor evidence="1">
        <name>Zn(2+)</name>
        <dbReference type="ChEBI" id="CHEBI:29105"/>
    </cofactor>
</comment>
<dbReference type="PANTHER" id="PTHR11705">
    <property type="entry name" value="PROTEASE FAMILY M14 CARBOXYPEPTIDASE A,B"/>
    <property type="match status" value="1"/>
</dbReference>
<evidence type="ECO:0000256" key="4">
    <source>
        <dbReference type="ARBA" id="ARBA00022833"/>
    </source>
</evidence>
<keyword evidence="3" id="KW-0479">Metal-binding</keyword>
<sequence length="526" mass="56331">MASRRARALVTVLLLALTASATLATTSGDVAPRAAETTRGDGAVEAASERVVAFASSDSRPRRASSARTLLSKPNTRAKPDYDVYLTRARALEEIERVARENPAVARLEWKRRSTRDGNYTAAVPIVTVDLAAREREEGEEGEDGGGERPRVLLNYGEHGRELITVDVAVALVRALAEGGADAAARLAHAEAGDAALVAAALRRAIFKIVPMENVNGRDAVERGEYCERKNGRGVDTNRNFGVDWGVRAPDYDPKEEHPGAHAFSEPEAIVLKELVEEFKPHAWVNVHSGMEALFMPFDHKSETPTGAGAEAMEETLKKARSCLNWSPYDRVRVVNAINAWHCRGRCVVGGGGKGVGYLAHGTATDWMYVARGVPVAFTWEIYGDVDAHYDDCFAMFNPIGKRAHDDVVERWVAAAVTLVPLLRHHPDVPAMVGGERASPTKKPPAAAADAERRSAGGGGGGTAAPRAGNEAAASSSSSSSSSIPRFAFVLACAAACACYHCAGRRRRGKRARSPRGRRLVGPFAV</sequence>
<feature type="active site" description="Proton donor/acceptor" evidence="5">
    <location>
        <position position="381"/>
    </location>
</feature>
<evidence type="ECO:0000313" key="9">
    <source>
        <dbReference type="EMBL" id="EEH57173.1"/>
    </source>
</evidence>
<evidence type="ECO:0000259" key="8">
    <source>
        <dbReference type="PROSITE" id="PS52035"/>
    </source>
</evidence>
<evidence type="ECO:0000256" key="1">
    <source>
        <dbReference type="ARBA" id="ARBA00001947"/>
    </source>
</evidence>
<dbReference type="OMA" id="PMENEGG"/>
<comment type="similarity">
    <text evidence="2 5">Belongs to the peptidase M14 family.</text>
</comment>
<dbReference type="KEGG" id="mpp:MICPUCDRAFT_57779"/>
<dbReference type="GO" id="GO:0004181">
    <property type="term" value="F:metallocarboxypeptidase activity"/>
    <property type="evidence" value="ECO:0007669"/>
    <property type="project" value="InterPro"/>
</dbReference>
<dbReference type="SMART" id="SM00631">
    <property type="entry name" value="Zn_pept"/>
    <property type="match status" value="1"/>
</dbReference>
<dbReference type="GeneID" id="9683851"/>
<evidence type="ECO:0000256" key="7">
    <source>
        <dbReference type="SAM" id="SignalP"/>
    </source>
</evidence>
<evidence type="ECO:0000256" key="5">
    <source>
        <dbReference type="PROSITE-ProRule" id="PRU01379"/>
    </source>
</evidence>
<dbReference type="PROSITE" id="PS52035">
    <property type="entry name" value="PEPTIDASE_M14"/>
    <property type="match status" value="1"/>
</dbReference>
<evidence type="ECO:0000313" key="10">
    <source>
        <dbReference type="Proteomes" id="UP000001876"/>
    </source>
</evidence>
<feature type="region of interest" description="Disordered" evidence="6">
    <location>
        <begin position="431"/>
        <end position="482"/>
    </location>
</feature>
<reference evidence="9 10" key="1">
    <citation type="journal article" date="2009" name="Science">
        <title>Green evolution and dynamic adaptations revealed by genomes of the marine picoeukaryotes Micromonas.</title>
        <authorList>
            <person name="Worden A.Z."/>
            <person name="Lee J.H."/>
            <person name="Mock T."/>
            <person name="Rouze P."/>
            <person name="Simmons M.P."/>
            <person name="Aerts A.L."/>
            <person name="Allen A.E."/>
            <person name="Cuvelier M.L."/>
            <person name="Derelle E."/>
            <person name="Everett M.V."/>
            <person name="Foulon E."/>
            <person name="Grimwood J."/>
            <person name="Gundlach H."/>
            <person name="Henrissat B."/>
            <person name="Napoli C."/>
            <person name="McDonald S.M."/>
            <person name="Parker M.S."/>
            <person name="Rombauts S."/>
            <person name="Salamov A."/>
            <person name="Von Dassow P."/>
            <person name="Badger J.H."/>
            <person name="Coutinho P.M."/>
            <person name="Demir E."/>
            <person name="Dubchak I."/>
            <person name="Gentemann C."/>
            <person name="Eikrem W."/>
            <person name="Gready J.E."/>
            <person name="John U."/>
            <person name="Lanier W."/>
            <person name="Lindquist E.A."/>
            <person name="Lucas S."/>
            <person name="Mayer K.F."/>
            <person name="Moreau H."/>
            <person name="Not F."/>
            <person name="Otillar R."/>
            <person name="Panaud O."/>
            <person name="Pangilinan J."/>
            <person name="Paulsen I."/>
            <person name="Piegu B."/>
            <person name="Poliakov A."/>
            <person name="Robbens S."/>
            <person name="Schmutz J."/>
            <person name="Toulza E."/>
            <person name="Wyss T."/>
            <person name="Zelensky A."/>
            <person name="Zhou K."/>
            <person name="Armbrust E.V."/>
            <person name="Bhattacharya D."/>
            <person name="Goodenough U.W."/>
            <person name="Van de Peer Y."/>
            <person name="Grigoriev I.V."/>
        </authorList>
    </citation>
    <scope>NUCLEOTIDE SEQUENCE [LARGE SCALE GENOMIC DNA]</scope>
    <source>
        <strain evidence="9 10">CCMP1545</strain>
    </source>
</reference>
<dbReference type="InterPro" id="IPR057246">
    <property type="entry name" value="CARBOXYPEPT_ZN_1"/>
</dbReference>
<dbReference type="EMBL" id="GG663739">
    <property type="protein sequence ID" value="EEH57173.1"/>
    <property type="molecule type" value="Genomic_DNA"/>
</dbReference>
<dbReference type="AlphaFoldDB" id="C1MSQ4"/>
<dbReference type="Pfam" id="PF00246">
    <property type="entry name" value="Peptidase_M14"/>
    <property type="match status" value="1"/>
</dbReference>
<dbReference type="CDD" id="cd06227">
    <property type="entry name" value="M14-CPA-like"/>
    <property type="match status" value="1"/>
</dbReference>
<dbReference type="GO" id="GO:0005615">
    <property type="term" value="C:extracellular space"/>
    <property type="evidence" value="ECO:0007669"/>
    <property type="project" value="TreeGrafter"/>
</dbReference>
<evidence type="ECO:0000256" key="2">
    <source>
        <dbReference type="ARBA" id="ARBA00005988"/>
    </source>
</evidence>
<keyword evidence="7" id="KW-0732">Signal</keyword>